<organism evidence="2 3">
    <name type="scientific">Candidatus Zambryskibacteria bacterium RIFCSPLOWO2_12_FULL_39_16</name>
    <dbReference type="NCBI Taxonomy" id="1802775"/>
    <lineage>
        <taxon>Bacteria</taxon>
        <taxon>Candidatus Zambryskiibacteriota</taxon>
    </lineage>
</organism>
<protein>
    <submittedName>
        <fullName evidence="2">Uncharacterized protein</fullName>
    </submittedName>
</protein>
<dbReference type="EMBL" id="MHWS01000015">
    <property type="protein sequence ID" value="OHB12147.1"/>
    <property type="molecule type" value="Genomic_DNA"/>
</dbReference>
<sequence>MDKLKKFFLVSGLLFLFVCAGDWGISLGDNVPSKIGMSSFLATLVAFSLYLITSLIQRLTRWVDDLYEYFFEVPSTPPDLRSRR</sequence>
<evidence type="ECO:0000313" key="2">
    <source>
        <dbReference type="EMBL" id="OHB12147.1"/>
    </source>
</evidence>
<keyword evidence="1" id="KW-0472">Membrane</keyword>
<keyword evidence="1" id="KW-0812">Transmembrane</keyword>
<keyword evidence="1" id="KW-1133">Transmembrane helix</keyword>
<dbReference type="AlphaFoldDB" id="A0A1G2URX9"/>
<evidence type="ECO:0000313" key="3">
    <source>
        <dbReference type="Proteomes" id="UP000177276"/>
    </source>
</evidence>
<accession>A0A1G2URX9</accession>
<evidence type="ECO:0000256" key="1">
    <source>
        <dbReference type="SAM" id="Phobius"/>
    </source>
</evidence>
<gene>
    <name evidence="2" type="ORF">A3G46_02830</name>
</gene>
<reference evidence="2 3" key="1">
    <citation type="journal article" date="2016" name="Nat. Commun.">
        <title>Thousands of microbial genomes shed light on interconnected biogeochemical processes in an aquifer system.</title>
        <authorList>
            <person name="Anantharaman K."/>
            <person name="Brown C.T."/>
            <person name="Hug L.A."/>
            <person name="Sharon I."/>
            <person name="Castelle C.J."/>
            <person name="Probst A.J."/>
            <person name="Thomas B.C."/>
            <person name="Singh A."/>
            <person name="Wilkins M.J."/>
            <person name="Karaoz U."/>
            <person name="Brodie E.L."/>
            <person name="Williams K.H."/>
            <person name="Hubbard S.S."/>
            <person name="Banfield J.F."/>
        </authorList>
    </citation>
    <scope>NUCLEOTIDE SEQUENCE [LARGE SCALE GENOMIC DNA]</scope>
</reference>
<dbReference type="Proteomes" id="UP000177276">
    <property type="component" value="Unassembled WGS sequence"/>
</dbReference>
<feature type="transmembrane region" description="Helical" evidence="1">
    <location>
        <begin position="37"/>
        <end position="56"/>
    </location>
</feature>
<name>A0A1G2URX9_9BACT</name>
<comment type="caution">
    <text evidence="2">The sequence shown here is derived from an EMBL/GenBank/DDBJ whole genome shotgun (WGS) entry which is preliminary data.</text>
</comment>
<proteinExistence type="predicted"/>